<dbReference type="AlphaFoldDB" id="A0A1D2KQ32"/>
<reference evidence="6 8" key="1">
    <citation type="submission" date="2017-09" db="EMBL/GenBank/DDBJ databases">
        <title>Complete Genome Sequences of Two Strains of the Meat Spoilage Bacterium Brochothrix thermosphacta Isolated from Ground Chicken.</title>
        <authorList>
            <person name="Paoli G.C."/>
            <person name="Wijey C."/>
            <person name="Chen C.-Y."/>
            <person name="Nguyen L."/>
            <person name="Yan X."/>
            <person name="Irwin P.L."/>
        </authorList>
    </citation>
    <scope>NUCLEOTIDE SEQUENCE [LARGE SCALE GENOMIC DNA]</scope>
    <source>
        <strain evidence="6 8">BI</strain>
    </source>
</reference>
<dbReference type="EMBL" id="OUNC01000002">
    <property type="protein sequence ID" value="SPP26550.1"/>
    <property type="molecule type" value="Genomic_DNA"/>
</dbReference>
<dbReference type="HAMAP" id="MF_01553">
    <property type="entry name" value="RNApol_bact_RpoY"/>
    <property type="match status" value="1"/>
</dbReference>
<dbReference type="GO" id="GO:0003899">
    <property type="term" value="F:DNA-directed RNA polymerase activity"/>
    <property type="evidence" value="ECO:0007669"/>
    <property type="project" value="UniProtKB-UniRule"/>
</dbReference>
<name>A0A1D2KQ32_BROTH</name>
<reference evidence="9" key="2">
    <citation type="submission" date="2018-04" db="EMBL/GenBank/DDBJ databases">
        <authorList>
            <person name="Illikoud N."/>
        </authorList>
    </citation>
    <scope>NUCLEOTIDE SEQUENCE [LARGE SCALE GENOMIC DNA]</scope>
</reference>
<keyword evidence="2 5" id="KW-0808">Transferase</keyword>
<dbReference type="Proteomes" id="UP000243591">
    <property type="component" value="Chromosome"/>
</dbReference>
<evidence type="ECO:0000313" key="6">
    <source>
        <dbReference type="EMBL" id="ATF25179.1"/>
    </source>
</evidence>
<evidence type="ECO:0000256" key="3">
    <source>
        <dbReference type="ARBA" id="ARBA00022695"/>
    </source>
</evidence>
<keyword evidence="8" id="KW-1185">Reference proteome</keyword>
<dbReference type="Pfam" id="PF07288">
    <property type="entry name" value="RpoY"/>
    <property type="match status" value="1"/>
</dbReference>
<sequence>MIYKVFYQENMIETPLRENTKSLMIEASSIEDVRKKLTNHGYNIEFIEMMRDAQIAFEKNDPDFKLEEI</sequence>
<comment type="function">
    <text evidence="5">A non-essential component of RNA polymerase (RNAP).</text>
</comment>
<dbReference type="NCBIfam" id="NF010188">
    <property type="entry name" value="PRK13667.1"/>
    <property type="match status" value="1"/>
</dbReference>
<evidence type="ECO:0000256" key="5">
    <source>
        <dbReference type="HAMAP-Rule" id="MF_01553"/>
    </source>
</evidence>
<evidence type="ECO:0000313" key="7">
    <source>
        <dbReference type="EMBL" id="SPP26550.1"/>
    </source>
</evidence>
<comment type="subunit">
    <text evidence="5">RNAP is composed of a core of 2 alpha, a beta and a beta' subunit. The core is associated with a delta subunit, and at least one of epsilon or omega. When a sigma factor is associated with the core the holoenzyme is formed, which can initiate transcription.</text>
</comment>
<accession>A0A1D2KQ32</accession>
<gene>
    <name evidence="7" type="primary">rnpZA</name>
    <name evidence="5" type="synonym">rpoY</name>
    <name evidence="7" type="ORF">BTBSAS_100019</name>
    <name evidence="6" type="ORF">CNY62_01590</name>
</gene>
<dbReference type="GO" id="GO:0006351">
    <property type="term" value="P:DNA-templated transcription"/>
    <property type="evidence" value="ECO:0007669"/>
    <property type="project" value="UniProtKB-UniRule"/>
</dbReference>
<evidence type="ECO:0000256" key="4">
    <source>
        <dbReference type="ARBA" id="ARBA00023163"/>
    </source>
</evidence>
<evidence type="ECO:0000256" key="1">
    <source>
        <dbReference type="ARBA" id="ARBA00022478"/>
    </source>
</evidence>
<dbReference type="GO" id="GO:0003677">
    <property type="term" value="F:DNA binding"/>
    <property type="evidence" value="ECO:0007669"/>
    <property type="project" value="UniProtKB-UniRule"/>
</dbReference>
<dbReference type="EMBL" id="CP023483">
    <property type="protein sequence ID" value="ATF25179.1"/>
    <property type="molecule type" value="Genomic_DNA"/>
</dbReference>
<keyword evidence="1 5" id="KW-0240">DNA-directed RNA polymerase</keyword>
<keyword evidence="3 5" id="KW-0548">Nucleotidyltransferase</keyword>
<reference evidence="7" key="3">
    <citation type="submission" date="2018-04" db="EMBL/GenBank/DDBJ databases">
        <authorList>
            <person name="Go L.Y."/>
            <person name="Mitchell J.A."/>
        </authorList>
    </citation>
    <scope>NUCLEOTIDE SEQUENCE</scope>
    <source>
        <strain evidence="7">BSAS1 3</strain>
    </source>
</reference>
<evidence type="ECO:0000256" key="2">
    <source>
        <dbReference type="ARBA" id="ARBA00022679"/>
    </source>
</evidence>
<dbReference type="Proteomes" id="UP000270190">
    <property type="component" value="Unassembled WGS sequence"/>
</dbReference>
<dbReference type="OrthoDB" id="2147503at2"/>
<dbReference type="EC" id="2.7.7.6" evidence="5"/>
<proteinExistence type="inferred from homology"/>
<dbReference type="KEGG" id="bths:CNY62_01590"/>
<protein>
    <recommendedName>
        <fullName evidence="5">DNA-directed RNA polymerase subunit epsilon</fullName>
        <shortName evidence="5">RNAP epsilon subunit</shortName>
        <ecNumber evidence="5">2.7.7.6</ecNumber>
    </recommendedName>
    <alternativeName>
        <fullName evidence="5">RNA polymerase epsilon subunit</fullName>
    </alternativeName>
    <alternativeName>
        <fullName evidence="5">Transcriptase subunit epsilon</fullName>
    </alternativeName>
</protein>
<evidence type="ECO:0000313" key="9">
    <source>
        <dbReference type="Proteomes" id="UP000270190"/>
    </source>
</evidence>
<dbReference type="RefSeq" id="WP_029092234.1">
    <property type="nucleotide sequence ID" value="NZ_CBCPHX010000003.1"/>
</dbReference>
<organism evidence="6 8">
    <name type="scientific">Brochothrix thermosphacta</name>
    <name type="common">Microbacterium thermosphactum</name>
    <dbReference type="NCBI Taxonomy" id="2756"/>
    <lineage>
        <taxon>Bacteria</taxon>
        <taxon>Bacillati</taxon>
        <taxon>Bacillota</taxon>
        <taxon>Bacilli</taxon>
        <taxon>Bacillales</taxon>
        <taxon>Listeriaceae</taxon>
        <taxon>Brochothrix</taxon>
    </lineage>
</organism>
<evidence type="ECO:0000313" key="8">
    <source>
        <dbReference type="Proteomes" id="UP000243591"/>
    </source>
</evidence>
<comment type="catalytic activity">
    <reaction evidence="5">
        <text>RNA(n) + a ribonucleoside 5'-triphosphate = RNA(n+1) + diphosphate</text>
        <dbReference type="Rhea" id="RHEA:21248"/>
        <dbReference type="Rhea" id="RHEA-COMP:14527"/>
        <dbReference type="Rhea" id="RHEA-COMP:17342"/>
        <dbReference type="ChEBI" id="CHEBI:33019"/>
        <dbReference type="ChEBI" id="CHEBI:61557"/>
        <dbReference type="ChEBI" id="CHEBI:140395"/>
        <dbReference type="EC" id="2.7.7.6"/>
    </reaction>
</comment>
<comment type="similarity">
    <text evidence="5">Belongs to the RNA polymerase subunit epsilon family.</text>
</comment>
<dbReference type="STRING" id="2756.BFR44_01985"/>
<dbReference type="Gene3D" id="3.10.20.730">
    <property type="entry name" value="RNAP, epsilon subunit-like"/>
    <property type="match status" value="1"/>
</dbReference>
<keyword evidence="4 5" id="KW-0804">Transcription</keyword>
<dbReference type="InterPro" id="IPR009907">
    <property type="entry name" value="RpoY"/>
</dbReference>
<dbReference type="GO" id="GO:0000428">
    <property type="term" value="C:DNA-directed RNA polymerase complex"/>
    <property type="evidence" value="ECO:0007669"/>
    <property type="project" value="UniProtKB-KW"/>
</dbReference>
<dbReference type="GeneID" id="66538220"/>